<evidence type="ECO:0000256" key="4">
    <source>
        <dbReference type="ARBA" id="ARBA00023288"/>
    </source>
</evidence>
<protein>
    <recommendedName>
        <fullName evidence="2">Dymeclin</fullName>
    </recommendedName>
</protein>
<dbReference type="AlphaFoldDB" id="A0AAV8UUU7"/>
<dbReference type="GO" id="GO:0007030">
    <property type="term" value="P:Golgi organization"/>
    <property type="evidence" value="ECO:0007669"/>
    <property type="project" value="TreeGrafter"/>
</dbReference>
<dbReference type="PANTHER" id="PTHR12895:SF9">
    <property type="entry name" value="DYMECLIN"/>
    <property type="match status" value="1"/>
</dbReference>
<feature type="region of interest" description="Disordered" evidence="6">
    <location>
        <begin position="312"/>
        <end position="363"/>
    </location>
</feature>
<feature type="compositionally biased region" description="Polar residues" evidence="6">
    <location>
        <begin position="323"/>
        <end position="339"/>
    </location>
</feature>
<keyword evidence="8" id="KW-1185">Reference proteome</keyword>
<feature type="compositionally biased region" description="Polar residues" evidence="6">
    <location>
        <begin position="267"/>
        <end position="276"/>
    </location>
</feature>
<dbReference type="Proteomes" id="UP001157974">
    <property type="component" value="Unassembled WGS sequence"/>
</dbReference>
<evidence type="ECO:0000256" key="3">
    <source>
        <dbReference type="ARBA" id="ARBA00022707"/>
    </source>
</evidence>
<feature type="compositionally biased region" description="Low complexity" evidence="6">
    <location>
        <begin position="277"/>
        <end position="286"/>
    </location>
</feature>
<proteinExistence type="inferred from homology"/>
<gene>
    <name evidence="7" type="ORF">NDN08_002792</name>
</gene>
<feature type="compositionally biased region" description="Polar residues" evidence="6">
    <location>
        <begin position="349"/>
        <end position="363"/>
    </location>
</feature>
<evidence type="ECO:0000256" key="1">
    <source>
        <dbReference type="ARBA" id="ARBA00010603"/>
    </source>
</evidence>
<evidence type="ECO:0000313" key="7">
    <source>
        <dbReference type="EMBL" id="KAJ8906299.1"/>
    </source>
</evidence>
<feature type="region of interest" description="Disordered" evidence="6">
    <location>
        <begin position="267"/>
        <end position="286"/>
    </location>
</feature>
<keyword evidence="4" id="KW-0449">Lipoprotein</keyword>
<accession>A0AAV8UUU7</accession>
<evidence type="ECO:0000256" key="5">
    <source>
        <dbReference type="SAM" id="Coils"/>
    </source>
</evidence>
<keyword evidence="3" id="KW-0519">Myristate</keyword>
<dbReference type="GO" id="GO:0005794">
    <property type="term" value="C:Golgi apparatus"/>
    <property type="evidence" value="ECO:0007669"/>
    <property type="project" value="TreeGrafter"/>
</dbReference>
<dbReference type="PANTHER" id="PTHR12895">
    <property type="entry name" value="DYMECLIN"/>
    <property type="match status" value="1"/>
</dbReference>
<name>A0AAV8UUU7_9RHOD</name>
<evidence type="ECO:0000256" key="6">
    <source>
        <dbReference type="SAM" id="MobiDB-lite"/>
    </source>
</evidence>
<evidence type="ECO:0000256" key="2">
    <source>
        <dbReference type="ARBA" id="ARBA00015736"/>
    </source>
</evidence>
<reference evidence="7 8" key="1">
    <citation type="journal article" date="2023" name="Nat. Commun.">
        <title>Origin of minicircular mitochondrial genomes in red algae.</title>
        <authorList>
            <person name="Lee Y."/>
            <person name="Cho C.H."/>
            <person name="Lee Y.M."/>
            <person name="Park S.I."/>
            <person name="Yang J.H."/>
            <person name="West J.A."/>
            <person name="Bhattacharya D."/>
            <person name="Yoon H.S."/>
        </authorList>
    </citation>
    <scope>NUCLEOTIDE SEQUENCE [LARGE SCALE GENOMIC DNA]</scope>
    <source>
        <strain evidence="7 8">CCMP1338</strain>
        <tissue evidence="7">Whole cell</tissue>
    </source>
</reference>
<comment type="similarity">
    <text evidence="1">Belongs to the dymeclin family.</text>
</comment>
<dbReference type="EMBL" id="JAMWBK010000003">
    <property type="protein sequence ID" value="KAJ8906299.1"/>
    <property type="molecule type" value="Genomic_DNA"/>
</dbReference>
<organism evidence="7 8">
    <name type="scientific">Rhodosorus marinus</name>
    <dbReference type="NCBI Taxonomy" id="101924"/>
    <lineage>
        <taxon>Eukaryota</taxon>
        <taxon>Rhodophyta</taxon>
        <taxon>Stylonematophyceae</taxon>
        <taxon>Stylonematales</taxon>
        <taxon>Stylonemataceae</taxon>
        <taxon>Rhodosorus</taxon>
    </lineage>
</organism>
<evidence type="ECO:0000313" key="8">
    <source>
        <dbReference type="Proteomes" id="UP001157974"/>
    </source>
</evidence>
<feature type="coiled-coil region" evidence="5">
    <location>
        <begin position="682"/>
        <end position="709"/>
    </location>
</feature>
<keyword evidence="5" id="KW-0175">Coiled coil</keyword>
<sequence length="791" mass="86964">MGLTQSSGGLMRSMSPYAAESPTRDFLGGSMMHGSTPRAFWGELFAEYYLLRTSPNVPHSLLRSLQSATKALTRAFARPDHVDAHNVSMMFRVVVSFVGDYSESMEREFVSGPSAIFSDSSSGNGFQITEQHVCGGVMLLTDVVNAFISSGAGRDRIYLVLGASARRERAGGDGHLLAGGEAVARSTVEALCGILVTLDRSPIERMIPVKQLITHALVTVLSARLYADRSITSENVAFLPFFELWGRKNSNAHELVQTLLRNTTVTNTGDTLSEQNSPSSSPATPTSWSSAIVDINNYMGISQTVDAPSSESFSRFLRKKPQKSSFGPRQSMNESSGSLASDLGPWINSPRTGRTSAGGSTRASWPQLAKSSISMLVVLLFGSDRERSEPFTAALLEMSESEDKRHDVFEVAIKWMGDDRGILLTYLLLQKCKAFRRMAPGLLLDGVENCPLFDVLKLITNERGSSEPPEVVFVPLIVLELLTEDPDMLQSFEEVNVPALCLCDNLSLCSPEEAMSCSEDEDRSALPLGVVVVLAAVSSARRKRTDTFLLTLSVTIIANISRTAVRVVDHASWSIITLLDSLSSQYRSYIAQEQSSDQDEDGESDSWHEDTDDMTVILGTMVEAVAAFVLGIVPMDESIYLKNEQVLLGLLKIRESIFDVDSGVTLMIAKNEKASAECQAACKRLLQLLDQASERLSGQERSLEDEELLTKLREKLRLGKLHMRLEKEDLDGPKFRYVEERRALDFFAPYVWSVERGVSLDPHDSTMRFLTITPPTIRETLSSSVKSPLAS</sequence>
<comment type="caution">
    <text evidence="7">The sequence shown here is derived from an EMBL/GenBank/DDBJ whole genome shotgun (WGS) entry which is preliminary data.</text>
</comment>
<dbReference type="InterPro" id="IPR019142">
    <property type="entry name" value="Dymeclin"/>
</dbReference>
<dbReference type="Pfam" id="PF09742">
    <property type="entry name" value="Dymeclin"/>
    <property type="match status" value="1"/>
</dbReference>